<dbReference type="AlphaFoldDB" id="A0A645G767"/>
<gene>
    <name evidence="1" type="ORF">SDC9_169019</name>
</gene>
<accession>A0A645G767</accession>
<reference evidence="1" key="1">
    <citation type="submission" date="2019-08" db="EMBL/GenBank/DDBJ databases">
        <authorList>
            <person name="Kucharzyk K."/>
            <person name="Murdoch R.W."/>
            <person name="Higgins S."/>
            <person name="Loffler F."/>
        </authorList>
    </citation>
    <scope>NUCLEOTIDE SEQUENCE</scope>
</reference>
<organism evidence="1">
    <name type="scientific">bioreactor metagenome</name>
    <dbReference type="NCBI Taxonomy" id="1076179"/>
    <lineage>
        <taxon>unclassified sequences</taxon>
        <taxon>metagenomes</taxon>
        <taxon>ecological metagenomes</taxon>
    </lineage>
</organism>
<name>A0A645G767_9ZZZZ</name>
<sequence length="39" mass="4198">MVTLVLYRLPAVAVALVGIHKLVWVDIRAMVAVAVALLL</sequence>
<comment type="caution">
    <text evidence="1">The sequence shown here is derived from an EMBL/GenBank/DDBJ whole genome shotgun (WGS) entry which is preliminary data.</text>
</comment>
<dbReference type="EMBL" id="VSSQ01069653">
    <property type="protein sequence ID" value="MPN21639.1"/>
    <property type="molecule type" value="Genomic_DNA"/>
</dbReference>
<protein>
    <submittedName>
        <fullName evidence="1">Uncharacterized protein</fullName>
    </submittedName>
</protein>
<proteinExistence type="predicted"/>
<evidence type="ECO:0000313" key="1">
    <source>
        <dbReference type="EMBL" id="MPN21639.1"/>
    </source>
</evidence>